<evidence type="ECO:0000313" key="3">
    <source>
        <dbReference type="EMBL" id="RUT02391.1"/>
    </source>
</evidence>
<name>A0A433V8G8_9CYAN</name>
<evidence type="ECO:0008006" key="5">
    <source>
        <dbReference type="Google" id="ProtNLM"/>
    </source>
</evidence>
<feature type="compositionally biased region" description="Polar residues" evidence="1">
    <location>
        <begin position="139"/>
        <end position="154"/>
    </location>
</feature>
<evidence type="ECO:0000313" key="4">
    <source>
        <dbReference type="Proteomes" id="UP000271624"/>
    </source>
</evidence>
<protein>
    <recommendedName>
        <fullName evidence="5">ARC6 IMS domain-containing protein</fullName>
    </recommendedName>
</protein>
<accession>A0A433V8G8</accession>
<dbReference type="AlphaFoldDB" id="A0A433V8G8"/>
<dbReference type="RefSeq" id="WP_127084116.1">
    <property type="nucleotide sequence ID" value="NZ_RSCL01000016.1"/>
</dbReference>
<evidence type="ECO:0000256" key="2">
    <source>
        <dbReference type="SAM" id="SignalP"/>
    </source>
</evidence>
<evidence type="ECO:0000256" key="1">
    <source>
        <dbReference type="SAM" id="MobiDB-lite"/>
    </source>
</evidence>
<dbReference type="OrthoDB" id="518119at2"/>
<reference evidence="3" key="1">
    <citation type="submission" date="2018-12" db="EMBL/GenBank/DDBJ databases">
        <authorList>
            <person name="Will S."/>
            <person name="Neumann-Schaal M."/>
            <person name="Henke P."/>
        </authorList>
    </citation>
    <scope>NUCLEOTIDE SEQUENCE</scope>
    <source>
        <strain evidence="3">PCC 7102</strain>
    </source>
</reference>
<feature type="region of interest" description="Disordered" evidence="1">
    <location>
        <begin position="139"/>
        <end position="191"/>
    </location>
</feature>
<comment type="caution">
    <text evidence="3">The sequence shown here is derived from an EMBL/GenBank/DDBJ whole genome shotgun (WGS) entry which is preliminary data.</text>
</comment>
<gene>
    <name evidence="3" type="ORF">DSM106972_058690</name>
</gene>
<reference evidence="3" key="2">
    <citation type="journal article" date="2019" name="Genome Biol. Evol.">
        <title>Day and night: Metabolic profiles and evolutionary relationships of six axenic non-marine cyanobacteria.</title>
        <authorList>
            <person name="Will S.E."/>
            <person name="Henke P."/>
            <person name="Boedeker C."/>
            <person name="Huang S."/>
            <person name="Brinkmann H."/>
            <person name="Rohde M."/>
            <person name="Jarek M."/>
            <person name="Friedl T."/>
            <person name="Seufert S."/>
            <person name="Schumacher M."/>
            <person name="Overmann J."/>
            <person name="Neumann-Schaal M."/>
            <person name="Petersen J."/>
        </authorList>
    </citation>
    <scope>NUCLEOTIDE SEQUENCE [LARGE SCALE GENOMIC DNA]</scope>
    <source>
        <strain evidence="3">PCC 7102</strain>
    </source>
</reference>
<keyword evidence="2" id="KW-0732">Signal</keyword>
<feature type="compositionally biased region" description="Low complexity" evidence="1">
    <location>
        <begin position="155"/>
        <end position="166"/>
    </location>
</feature>
<organism evidence="3 4">
    <name type="scientific">Dulcicalothrix desertica PCC 7102</name>
    <dbReference type="NCBI Taxonomy" id="232991"/>
    <lineage>
        <taxon>Bacteria</taxon>
        <taxon>Bacillati</taxon>
        <taxon>Cyanobacteriota</taxon>
        <taxon>Cyanophyceae</taxon>
        <taxon>Nostocales</taxon>
        <taxon>Calotrichaceae</taxon>
        <taxon>Dulcicalothrix</taxon>
    </lineage>
</organism>
<proteinExistence type="predicted"/>
<dbReference type="Proteomes" id="UP000271624">
    <property type="component" value="Unassembled WGS sequence"/>
</dbReference>
<sequence>MNTLHKLIIFPLIVLLISACNALNAQSLTGNQANSSSDKCPDKPTGSLNINKVEKIQLSSQPVTKSAQVQAGQYLGYTFTAESGQKLNRETKENICIWVYAPDNQIITGKDLLQRGRYIIQVTAPQGYTAFDLKLSLESPATSNSSSDDTNKQIATSPPSATESSSVNTNIPISRTESLPATTNNTSRPSPEKVVEDYFVKINNKEFLDAWNILTTQAQDNKQYHPNGFNSFLEWYRDTVDYVNIQNIALVQSNQDVATVNFRSRYNVKYGKIVPVNLMFYMRWNEEKQNWAINRIQVLK</sequence>
<feature type="chain" id="PRO_5030092507" description="ARC6 IMS domain-containing protein" evidence="2">
    <location>
        <begin position="23"/>
        <end position="300"/>
    </location>
</feature>
<feature type="signal peptide" evidence="2">
    <location>
        <begin position="1"/>
        <end position="22"/>
    </location>
</feature>
<dbReference type="EMBL" id="RSCL01000016">
    <property type="protein sequence ID" value="RUT02391.1"/>
    <property type="molecule type" value="Genomic_DNA"/>
</dbReference>
<feature type="compositionally biased region" description="Polar residues" evidence="1">
    <location>
        <begin position="167"/>
        <end position="189"/>
    </location>
</feature>
<keyword evidence="4" id="KW-1185">Reference proteome</keyword>
<dbReference type="PROSITE" id="PS51257">
    <property type="entry name" value="PROKAR_LIPOPROTEIN"/>
    <property type="match status" value="1"/>
</dbReference>